<sequence>MSYNLLVVDDDASLLKLLDIRLKAEGYGVLTAESAEGALQLLRNHRIDLMLTDLRLDGADGLELFEQARHFFPGLPVLLMSAQGTIPEAVTATQMGAYAFLTKPIDKNSLLSTIREAIHQSGGTQIEAFETWREHIVTHSPSMERILNQVKQVAESDVSILITGASGTGKELLARAIHEAGREQAGPFVAVNCGALPEQLLESELFGHVKGAFTGAVSEHTGLFRAANKGTLFLDEIGEVALPLQVKLLRALQEKSVRPIGSTKSEPVDVRIVSATNRDLEEDMREGLFREDLFYRLNVINFHLPLLAQRVEDIPLLANHFLRESSAYKMGKVSSFAPAAIEVMLQASWPGNVRQLQNVVERSSALSTAQVIPEALVGEALTVEDSFLPSLSQARQQFEHDYLVKVLRLTNGSVAEAALLAQRNRTDFYKLLKRHQIVAEKFKPGKEADSQTQ</sequence>
<dbReference type="Gene3D" id="1.10.10.60">
    <property type="entry name" value="Homeodomain-like"/>
    <property type="match status" value="1"/>
</dbReference>
<dbReference type="Pfam" id="PF00158">
    <property type="entry name" value="Sigma54_activat"/>
    <property type="match status" value="1"/>
</dbReference>
<name>A0A2N5WZC6_9GAMM</name>
<evidence type="ECO:0000259" key="7">
    <source>
        <dbReference type="PROSITE" id="PS50045"/>
    </source>
</evidence>
<proteinExistence type="predicted"/>
<dbReference type="Gene3D" id="1.10.8.60">
    <property type="match status" value="1"/>
</dbReference>
<accession>A0A2N5WZC6</accession>
<dbReference type="Gene3D" id="3.40.50.2300">
    <property type="match status" value="1"/>
</dbReference>
<keyword evidence="2" id="KW-0067">ATP-binding</keyword>
<dbReference type="InterPro" id="IPR003593">
    <property type="entry name" value="AAA+_ATPase"/>
</dbReference>
<dbReference type="InterPro" id="IPR058031">
    <property type="entry name" value="AAA_lid_NorR"/>
</dbReference>
<dbReference type="InterPro" id="IPR002078">
    <property type="entry name" value="Sigma_54_int"/>
</dbReference>
<dbReference type="FunFam" id="3.40.50.300:FF:000006">
    <property type="entry name" value="DNA-binding transcriptional regulator NtrC"/>
    <property type="match status" value="1"/>
</dbReference>
<dbReference type="GO" id="GO:0003677">
    <property type="term" value="F:DNA binding"/>
    <property type="evidence" value="ECO:0007669"/>
    <property type="project" value="UniProtKB-KW"/>
</dbReference>
<evidence type="ECO:0000256" key="2">
    <source>
        <dbReference type="ARBA" id="ARBA00022840"/>
    </source>
</evidence>
<feature type="domain" description="Response regulatory" evidence="8">
    <location>
        <begin position="4"/>
        <end position="118"/>
    </location>
</feature>
<dbReference type="OrthoDB" id="9804019at2"/>
<dbReference type="Pfam" id="PF25601">
    <property type="entry name" value="AAA_lid_14"/>
    <property type="match status" value="1"/>
</dbReference>
<evidence type="ECO:0000256" key="1">
    <source>
        <dbReference type="ARBA" id="ARBA00022741"/>
    </source>
</evidence>
<dbReference type="PROSITE" id="PS00688">
    <property type="entry name" value="SIGMA54_INTERACT_3"/>
    <property type="match status" value="1"/>
</dbReference>
<dbReference type="InterPro" id="IPR025943">
    <property type="entry name" value="Sigma_54_int_dom_ATP-bd_2"/>
</dbReference>
<dbReference type="RefSeq" id="WP_101518687.1">
    <property type="nucleotide sequence ID" value="NZ_PKUS01000027.1"/>
</dbReference>
<dbReference type="Gene3D" id="3.40.50.300">
    <property type="entry name" value="P-loop containing nucleotide triphosphate hydrolases"/>
    <property type="match status" value="1"/>
</dbReference>
<keyword evidence="3" id="KW-0805">Transcription regulation</keyword>
<protein>
    <submittedName>
        <fullName evidence="9">Two-component system response regulator GlrR</fullName>
    </submittedName>
</protein>
<evidence type="ECO:0000256" key="3">
    <source>
        <dbReference type="ARBA" id="ARBA00023015"/>
    </source>
</evidence>
<dbReference type="InterPro" id="IPR001789">
    <property type="entry name" value="Sig_transdc_resp-reg_receiver"/>
</dbReference>
<dbReference type="GO" id="GO:0000160">
    <property type="term" value="P:phosphorelay signal transduction system"/>
    <property type="evidence" value="ECO:0007669"/>
    <property type="project" value="InterPro"/>
</dbReference>
<keyword evidence="6" id="KW-0597">Phosphoprotein</keyword>
<dbReference type="PANTHER" id="PTHR32071">
    <property type="entry name" value="TRANSCRIPTIONAL REGULATORY PROTEIN"/>
    <property type="match status" value="1"/>
</dbReference>
<dbReference type="AlphaFoldDB" id="A0A2N5WZC6"/>
<dbReference type="InterPro" id="IPR025944">
    <property type="entry name" value="Sigma_54_int_dom_CS"/>
</dbReference>
<dbReference type="SUPFAM" id="SSF52540">
    <property type="entry name" value="P-loop containing nucleoside triphosphate hydrolases"/>
    <property type="match status" value="1"/>
</dbReference>
<evidence type="ECO:0000256" key="6">
    <source>
        <dbReference type="PROSITE-ProRule" id="PRU00169"/>
    </source>
</evidence>
<dbReference type="GO" id="GO:0005524">
    <property type="term" value="F:ATP binding"/>
    <property type="evidence" value="ECO:0007669"/>
    <property type="project" value="UniProtKB-KW"/>
</dbReference>
<dbReference type="PANTHER" id="PTHR32071:SF116">
    <property type="entry name" value="TRANSCRIPTIONAL REGULATORY PROTEIN GLRR"/>
    <property type="match status" value="1"/>
</dbReference>
<dbReference type="SUPFAM" id="SSF46689">
    <property type="entry name" value="Homeodomain-like"/>
    <property type="match status" value="1"/>
</dbReference>
<dbReference type="InterPro" id="IPR009057">
    <property type="entry name" value="Homeodomain-like_sf"/>
</dbReference>
<keyword evidence="1" id="KW-0547">Nucleotide-binding</keyword>
<dbReference type="InterPro" id="IPR011006">
    <property type="entry name" value="CheY-like_superfamily"/>
</dbReference>
<dbReference type="EMBL" id="PKUS01000027">
    <property type="protein sequence ID" value="PLW67583.1"/>
    <property type="molecule type" value="Genomic_DNA"/>
</dbReference>
<evidence type="ECO:0000313" key="9">
    <source>
        <dbReference type="EMBL" id="PLW67583.1"/>
    </source>
</evidence>
<evidence type="ECO:0000256" key="5">
    <source>
        <dbReference type="ARBA" id="ARBA00023163"/>
    </source>
</evidence>
<dbReference type="PROSITE" id="PS50110">
    <property type="entry name" value="RESPONSE_REGULATORY"/>
    <property type="match status" value="1"/>
</dbReference>
<feature type="modified residue" description="4-aspartylphosphate" evidence="6">
    <location>
        <position position="53"/>
    </location>
</feature>
<dbReference type="PROSITE" id="PS00676">
    <property type="entry name" value="SIGMA54_INTERACT_2"/>
    <property type="match status" value="1"/>
</dbReference>
<keyword evidence="4" id="KW-0238">DNA-binding</keyword>
<reference evidence="9 10" key="1">
    <citation type="submission" date="2018-01" db="EMBL/GenBank/DDBJ databases">
        <title>The draft genome sequence of Halioglobus lutimaris HF004.</title>
        <authorList>
            <person name="Du Z.-J."/>
            <person name="Shi M.-J."/>
        </authorList>
    </citation>
    <scope>NUCLEOTIDE SEQUENCE [LARGE SCALE GENOMIC DNA]</scope>
    <source>
        <strain evidence="9 10">HF004</strain>
    </source>
</reference>
<dbReference type="SMART" id="SM00448">
    <property type="entry name" value="REC"/>
    <property type="match status" value="1"/>
</dbReference>
<keyword evidence="10" id="KW-1185">Reference proteome</keyword>
<evidence type="ECO:0000256" key="4">
    <source>
        <dbReference type="ARBA" id="ARBA00023125"/>
    </source>
</evidence>
<evidence type="ECO:0000313" key="10">
    <source>
        <dbReference type="Proteomes" id="UP000235005"/>
    </source>
</evidence>
<dbReference type="SUPFAM" id="SSF52172">
    <property type="entry name" value="CheY-like"/>
    <property type="match status" value="1"/>
</dbReference>
<comment type="caution">
    <text evidence="9">The sequence shown here is derived from an EMBL/GenBank/DDBJ whole genome shotgun (WGS) entry which is preliminary data.</text>
</comment>
<dbReference type="SMART" id="SM00382">
    <property type="entry name" value="AAA"/>
    <property type="match status" value="1"/>
</dbReference>
<dbReference type="Pfam" id="PF00072">
    <property type="entry name" value="Response_reg"/>
    <property type="match status" value="1"/>
</dbReference>
<feature type="domain" description="Sigma-54 factor interaction" evidence="7">
    <location>
        <begin position="136"/>
        <end position="365"/>
    </location>
</feature>
<dbReference type="CDD" id="cd00009">
    <property type="entry name" value="AAA"/>
    <property type="match status" value="1"/>
</dbReference>
<keyword evidence="5" id="KW-0804">Transcription</keyword>
<evidence type="ECO:0000259" key="8">
    <source>
        <dbReference type="PROSITE" id="PS50110"/>
    </source>
</evidence>
<dbReference type="InterPro" id="IPR027417">
    <property type="entry name" value="P-loop_NTPase"/>
</dbReference>
<dbReference type="GO" id="GO:0006355">
    <property type="term" value="P:regulation of DNA-templated transcription"/>
    <property type="evidence" value="ECO:0007669"/>
    <property type="project" value="InterPro"/>
</dbReference>
<dbReference type="Proteomes" id="UP000235005">
    <property type="component" value="Unassembled WGS sequence"/>
</dbReference>
<gene>
    <name evidence="9" type="ORF">C0039_16230</name>
</gene>
<dbReference type="PROSITE" id="PS50045">
    <property type="entry name" value="SIGMA54_INTERACT_4"/>
    <property type="match status" value="1"/>
</dbReference>
<organism evidence="9 10">
    <name type="scientific">Pseudohalioglobus lutimaris</name>
    <dbReference type="NCBI Taxonomy" id="1737061"/>
    <lineage>
        <taxon>Bacteria</taxon>
        <taxon>Pseudomonadati</taxon>
        <taxon>Pseudomonadota</taxon>
        <taxon>Gammaproteobacteria</taxon>
        <taxon>Cellvibrionales</taxon>
        <taxon>Halieaceae</taxon>
        <taxon>Pseudohalioglobus</taxon>
    </lineage>
</organism>